<evidence type="ECO:0000256" key="1">
    <source>
        <dbReference type="SAM" id="MobiDB-lite"/>
    </source>
</evidence>
<dbReference type="AlphaFoldDB" id="A0AAV2QIH1"/>
<reference evidence="2 3" key="1">
    <citation type="submission" date="2024-05" db="EMBL/GenBank/DDBJ databases">
        <authorList>
            <person name="Wallberg A."/>
        </authorList>
    </citation>
    <scope>NUCLEOTIDE SEQUENCE [LARGE SCALE GENOMIC DNA]</scope>
</reference>
<protein>
    <submittedName>
        <fullName evidence="2">Uncharacterized protein</fullName>
    </submittedName>
</protein>
<evidence type="ECO:0000313" key="3">
    <source>
        <dbReference type="Proteomes" id="UP001497623"/>
    </source>
</evidence>
<sequence length="116" mass="12840">MSVGIGKGGMAVDRFRPVLARDQQETQPKASPKMGANQQNKTFQDCNDLSDCVELSVTSGLYLKPTARLSITVTLPQLKSGQSISNWEVMEKLRAAIRPELFVVIKVTKSTLEFLR</sequence>
<accession>A0AAV2QIH1</accession>
<feature type="non-terminal residue" evidence="2">
    <location>
        <position position="116"/>
    </location>
</feature>
<gene>
    <name evidence="2" type="ORF">MNOR_LOCUS12374</name>
</gene>
<dbReference type="InterPro" id="IPR056852">
    <property type="entry name" value="AK17A/B"/>
</dbReference>
<keyword evidence="3" id="KW-1185">Reference proteome</keyword>
<organism evidence="2 3">
    <name type="scientific">Meganyctiphanes norvegica</name>
    <name type="common">Northern krill</name>
    <name type="synonym">Thysanopoda norvegica</name>
    <dbReference type="NCBI Taxonomy" id="48144"/>
    <lineage>
        <taxon>Eukaryota</taxon>
        <taxon>Metazoa</taxon>
        <taxon>Ecdysozoa</taxon>
        <taxon>Arthropoda</taxon>
        <taxon>Crustacea</taxon>
        <taxon>Multicrustacea</taxon>
        <taxon>Malacostraca</taxon>
        <taxon>Eumalacostraca</taxon>
        <taxon>Eucarida</taxon>
        <taxon>Euphausiacea</taxon>
        <taxon>Euphausiidae</taxon>
        <taxon>Meganyctiphanes</taxon>
    </lineage>
</organism>
<dbReference type="PANTHER" id="PTHR12484">
    <property type="entry name" value="B-LYMPHOCYTE ANTIGEN-RELATED"/>
    <property type="match status" value="1"/>
</dbReference>
<dbReference type="Proteomes" id="UP001497623">
    <property type="component" value="Unassembled WGS sequence"/>
</dbReference>
<evidence type="ECO:0000313" key="2">
    <source>
        <dbReference type="EMBL" id="CAL4084284.1"/>
    </source>
</evidence>
<name>A0AAV2QIH1_MEGNR</name>
<feature type="region of interest" description="Disordered" evidence="1">
    <location>
        <begin position="14"/>
        <end position="40"/>
    </location>
</feature>
<dbReference type="EMBL" id="CAXKWB010006767">
    <property type="protein sequence ID" value="CAL4084284.1"/>
    <property type="molecule type" value="Genomic_DNA"/>
</dbReference>
<dbReference type="PANTHER" id="PTHR12484:SF4">
    <property type="entry name" value="A-KINASE ANCHOR PROTEIN 17A"/>
    <property type="match status" value="1"/>
</dbReference>
<proteinExistence type="predicted"/>
<comment type="caution">
    <text evidence="2">The sequence shown here is derived from an EMBL/GenBank/DDBJ whole genome shotgun (WGS) entry which is preliminary data.</text>
</comment>